<dbReference type="Pfam" id="PF00665">
    <property type="entry name" value="rve"/>
    <property type="match status" value="1"/>
</dbReference>
<dbReference type="InterPro" id="IPR054722">
    <property type="entry name" value="PolX-like_BBD"/>
</dbReference>
<dbReference type="Proteomes" id="UP000829196">
    <property type="component" value="Unassembled WGS sequence"/>
</dbReference>
<dbReference type="Pfam" id="PF07727">
    <property type="entry name" value="RVT_2"/>
    <property type="match status" value="1"/>
</dbReference>
<feature type="region of interest" description="Disordered" evidence="5">
    <location>
        <begin position="258"/>
        <end position="313"/>
    </location>
</feature>
<dbReference type="GO" id="GO:0004190">
    <property type="term" value="F:aspartic-type endopeptidase activity"/>
    <property type="evidence" value="ECO:0007669"/>
    <property type="project" value="UniProtKB-KW"/>
</dbReference>
<evidence type="ECO:0000256" key="5">
    <source>
        <dbReference type="SAM" id="MobiDB-lite"/>
    </source>
</evidence>
<feature type="compositionally biased region" description="Low complexity" evidence="5">
    <location>
        <begin position="273"/>
        <end position="292"/>
    </location>
</feature>
<evidence type="ECO:0000256" key="1">
    <source>
        <dbReference type="ARBA" id="ARBA00022670"/>
    </source>
</evidence>
<feature type="compositionally biased region" description="Low complexity" evidence="5">
    <location>
        <begin position="299"/>
        <end position="313"/>
    </location>
</feature>
<dbReference type="Pfam" id="PF22936">
    <property type="entry name" value="Pol_BBD"/>
    <property type="match status" value="1"/>
</dbReference>
<reference evidence="7" key="1">
    <citation type="journal article" date="2022" name="Front. Genet.">
        <title>Chromosome-Scale Assembly of the Dendrobium nobile Genome Provides Insights Into the Molecular Mechanism of the Biosynthesis of the Medicinal Active Ingredient of Dendrobium.</title>
        <authorList>
            <person name="Xu Q."/>
            <person name="Niu S.-C."/>
            <person name="Li K.-L."/>
            <person name="Zheng P.-J."/>
            <person name="Zhang X.-J."/>
            <person name="Jia Y."/>
            <person name="Liu Y."/>
            <person name="Niu Y.-X."/>
            <person name="Yu L.-H."/>
            <person name="Chen D.-F."/>
            <person name="Zhang G.-Q."/>
        </authorList>
    </citation>
    <scope>NUCLEOTIDE SEQUENCE</scope>
    <source>
        <tissue evidence="7">Leaf</tissue>
    </source>
</reference>
<dbReference type="InterPro" id="IPR012337">
    <property type="entry name" value="RNaseH-like_sf"/>
</dbReference>
<comment type="caution">
    <text evidence="7">The sequence shown here is derived from an EMBL/GenBank/DDBJ whole genome shotgun (WGS) entry which is preliminary data.</text>
</comment>
<evidence type="ECO:0000313" key="8">
    <source>
        <dbReference type="Proteomes" id="UP000829196"/>
    </source>
</evidence>
<dbReference type="GO" id="GO:0006508">
    <property type="term" value="P:proteolysis"/>
    <property type="evidence" value="ECO:0007669"/>
    <property type="project" value="UniProtKB-KW"/>
</dbReference>
<dbReference type="GO" id="GO:0015074">
    <property type="term" value="P:DNA integration"/>
    <property type="evidence" value="ECO:0007669"/>
    <property type="project" value="InterPro"/>
</dbReference>
<protein>
    <recommendedName>
        <fullName evidence="6">Integrase catalytic domain-containing protein</fullName>
    </recommendedName>
</protein>
<dbReference type="Pfam" id="PF13976">
    <property type="entry name" value="gag_pre-integrs"/>
    <property type="match status" value="1"/>
</dbReference>
<dbReference type="InterPro" id="IPR036397">
    <property type="entry name" value="RNaseH_sf"/>
</dbReference>
<dbReference type="Pfam" id="PF14223">
    <property type="entry name" value="Retrotran_gag_2"/>
    <property type="match status" value="1"/>
</dbReference>
<name>A0A8T3BL30_DENNO</name>
<dbReference type="GO" id="GO:0046872">
    <property type="term" value="F:metal ion binding"/>
    <property type="evidence" value="ECO:0007669"/>
    <property type="project" value="UniProtKB-KW"/>
</dbReference>
<dbReference type="Gene3D" id="3.30.420.10">
    <property type="entry name" value="Ribonuclease H-like superfamily/Ribonuclease H"/>
    <property type="match status" value="1"/>
</dbReference>
<evidence type="ECO:0000256" key="4">
    <source>
        <dbReference type="ARBA" id="ARBA00022801"/>
    </source>
</evidence>
<sequence>MELLFFGSTILSWYQSIRFICYSMANQDSSSSAAVPPVNVVVASPASTLSASMAEFTIPAPLKFLMSNLKSIVSVQLSNENYAIWSLQILKLFAANGFDGYLTGKQVCLSSLPTDPEYKLWRLVDQNLVSALFSTISPSVLPYVLHLSTAFEIWTTLASRLQPTNRSRVIQLKNELHNIQMRDSTMTQYLAQVKTLVDNIAAAGSHVDPEDILMYILNGLPTSYNPFKSSIRTSQLPVSLETLYSLLCSEEINIQNELRREAPPSSDNTAFYSNRGRSNRGRGSFSNARGRGQNPKQLNNAARPPSAATTTRPNCQICAKNGHTAVTCWYRYSSTSTEPSRALFTQNHPTAEWVLDSGATSHLTADPQTLQQQTVYTGSDTVSIANGSSLPIQHQGQGLLPLPNTPRKLFLRNILHVPALSHNLLSIHKLTADNNCSISFDAHGFTIQDRVDQQILLRGRTRNGLYSISTPIAKIPPAALHVNTELKDSPWHARLGHPHHRILQALSRLVPSICIPSTSVLCRSCNVGKSHKLPFVSSINTKTTPFSVVHTDVWGPSPISSINGYRYFVTFIDTHSRFCWLYLMHSKDQTLSKFIHFNNLINNFFNTKIQILRSDCGTEYINHSFNNYLSTHGITHQQTCPYTPEQNGLAERKNRHLLDITRTLLHNAHLPNLFWAEAILTANYLINRLPTKACHFKIPYQILHKKLPDYSHLRIFGCLCYPWLKPLTTNKFQPRSQDCLFLGYSSSQKGYRCYNLQTHKIHISRHVVFHEKHFPYQPQTTISTQSLTNTSPTSSPLLLIPTSTIPTSTISQPEPPYPHHSPIPSSTHTSSTSSSPPSSTSSSNTDQIPSTPLPLPPHQMQTRYKTGNLKPKVIFDLSTTTTSLPTPSTFAEANKHSHWRAAMSKEFLALQKQSTWSLTPPPTNSPVLGCKWLFKVKLTTSGQAPTYKARLVAQGFAQEYGINYKETFSPVAKMATVRILITIAVTRGWSVLQFDISNAFLHGDLPEVVYMKQPHGFVDEQFPHYVCKLHKSLYGLKQAPRQWFDKLTSSLKIFGFTISKSDPSLLIYNRANVVLYLLIYVDDLLLTGNDQTTINSLLQKLKSDFALKELGPVSTFLGIHVQKTAHGLFLQQSKYAQDLLNKFGFLNCRPVSTPAALKSPSTHESEQPFSDPSLYPKLAGSLMYLTVTRPDIAFATNHICQFMHQPTNQHFHSLKRLLRYIKGTLHYGLPIITGDLELRTYVDADWAADKVDRKSVTGFCSFLGPNLISWHVKKQATVAKSSTEAEYRALSTATSDVLWLRRLLGEFLAPQLEPTRIYCDSTSAIALAHNPVFHARTKHIELDYHFISEHIRSVAIEVLHISTLDQSADILTKTLPTSRFQQLRSKLTIQPLDNQLEGSC</sequence>
<keyword evidence="8" id="KW-1185">Reference proteome</keyword>
<dbReference type="InterPro" id="IPR013103">
    <property type="entry name" value="RVT_2"/>
</dbReference>
<evidence type="ECO:0000313" key="7">
    <source>
        <dbReference type="EMBL" id="KAI0515911.1"/>
    </source>
</evidence>
<organism evidence="7 8">
    <name type="scientific">Dendrobium nobile</name>
    <name type="common">Orchid</name>
    <dbReference type="NCBI Taxonomy" id="94219"/>
    <lineage>
        <taxon>Eukaryota</taxon>
        <taxon>Viridiplantae</taxon>
        <taxon>Streptophyta</taxon>
        <taxon>Embryophyta</taxon>
        <taxon>Tracheophyta</taxon>
        <taxon>Spermatophyta</taxon>
        <taxon>Magnoliopsida</taxon>
        <taxon>Liliopsida</taxon>
        <taxon>Asparagales</taxon>
        <taxon>Orchidaceae</taxon>
        <taxon>Epidendroideae</taxon>
        <taxon>Malaxideae</taxon>
        <taxon>Dendrobiinae</taxon>
        <taxon>Dendrobium</taxon>
    </lineage>
</organism>
<dbReference type="GO" id="GO:0003676">
    <property type="term" value="F:nucleic acid binding"/>
    <property type="evidence" value="ECO:0007669"/>
    <property type="project" value="InterPro"/>
</dbReference>
<dbReference type="SUPFAM" id="SSF53098">
    <property type="entry name" value="Ribonuclease H-like"/>
    <property type="match status" value="1"/>
</dbReference>
<feature type="domain" description="Integrase catalytic" evidence="6">
    <location>
        <begin position="541"/>
        <end position="707"/>
    </location>
</feature>
<evidence type="ECO:0000259" key="6">
    <source>
        <dbReference type="PROSITE" id="PS50994"/>
    </source>
</evidence>
<keyword evidence="1" id="KW-0645">Protease</keyword>
<accession>A0A8T3BL30</accession>
<dbReference type="InterPro" id="IPR001584">
    <property type="entry name" value="Integrase_cat-core"/>
</dbReference>
<dbReference type="InterPro" id="IPR025724">
    <property type="entry name" value="GAG-pre-integrase_dom"/>
</dbReference>
<feature type="region of interest" description="Disordered" evidence="5">
    <location>
        <begin position="803"/>
        <end position="867"/>
    </location>
</feature>
<feature type="compositionally biased region" description="Low complexity" evidence="5">
    <location>
        <begin position="822"/>
        <end position="843"/>
    </location>
</feature>
<dbReference type="CDD" id="cd09272">
    <property type="entry name" value="RNase_HI_RT_Ty1"/>
    <property type="match status" value="1"/>
</dbReference>
<dbReference type="PANTHER" id="PTHR42648">
    <property type="entry name" value="TRANSPOSASE, PUTATIVE-RELATED"/>
    <property type="match status" value="1"/>
</dbReference>
<dbReference type="OrthoDB" id="1737296at2759"/>
<dbReference type="SUPFAM" id="SSF56672">
    <property type="entry name" value="DNA/RNA polymerases"/>
    <property type="match status" value="1"/>
</dbReference>
<evidence type="ECO:0000256" key="3">
    <source>
        <dbReference type="ARBA" id="ARBA00022750"/>
    </source>
</evidence>
<keyword evidence="4" id="KW-0378">Hydrolase</keyword>
<dbReference type="PANTHER" id="PTHR42648:SF28">
    <property type="entry name" value="TRANSPOSON-ENCODED PROTEIN WITH RIBONUCLEASE H-LIKE AND RETROVIRUS ZINC FINGER-LIKE DOMAINS"/>
    <property type="match status" value="1"/>
</dbReference>
<gene>
    <name evidence="7" type="ORF">KFK09_008581</name>
</gene>
<dbReference type="EMBL" id="JAGYWB010000007">
    <property type="protein sequence ID" value="KAI0515911.1"/>
    <property type="molecule type" value="Genomic_DNA"/>
</dbReference>
<proteinExistence type="predicted"/>
<evidence type="ECO:0000256" key="2">
    <source>
        <dbReference type="ARBA" id="ARBA00022723"/>
    </source>
</evidence>
<dbReference type="InterPro" id="IPR043502">
    <property type="entry name" value="DNA/RNA_pol_sf"/>
</dbReference>
<dbReference type="Pfam" id="PF25597">
    <property type="entry name" value="SH3_retrovirus"/>
    <property type="match status" value="1"/>
</dbReference>
<dbReference type="InterPro" id="IPR039537">
    <property type="entry name" value="Retrotran_Ty1/copia-like"/>
</dbReference>
<dbReference type="InterPro" id="IPR057670">
    <property type="entry name" value="SH3_retrovirus"/>
</dbReference>
<keyword evidence="3" id="KW-0064">Aspartyl protease</keyword>
<feature type="compositionally biased region" description="Low complexity" evidence="5">
    <location>
        <begin position="803"/>
        <end position="812"/>
    </location>
</feature>
<keyword evidence="2" id="KW-0479">Metal-binding</keyword>
<dbReference type="PROSITE" id="PS50994">
    <property type="entry name" value="INTEGRASE"/>
    <property type="match status" value="1"/>
</dbReference>